<dbReference type="PANTHER" id="PTHR11476:SF10">
    <property type="entry name" value="NON-SPECIFIC SERINE_THREONINE PROTEIN KINASE"/>
    <property type="match status" value="1"/>
</dbReference>
<dbReference type="GO" id="GO:0005829">
    <property type="term" value="C:cytosol"/>
    <property type="evidence" value="ECO:0007669"/>
    <property type="project" value="TreeGrafter"/>
</dbReference>
<dbReference type="EMBL" id="JAJFAZ020000001">
    <property type="protein sequence ID" value="KAI5350917.1"/>
    <property type="molecule type" value="Genomic_DNA"/>
</dbReference>
<feature type="active site" description="Proton acceptor" evidence="10">
    <location>
        <position position="656"/>
    </location>
</feature>
<keyword evidence="5" id="KW-0418">Kinase</keyword>
<dbReference type="SUPFAM" id="SSF55681">
    <property type="entry name" value="Class II aaRS and biotin synthetases"/>
    <property type="match status" value="1"/>
</dbReference>
<dbReference type="CDD" id="cd23818">
    <property type="entry name" value="RWD_RNF25"/>
    <property type="match status" value="1"/>
</dbReference>
<dbReference type="Proteomes" id="UP001054821">
    <property type="component" value="Chromosome 1"/>
</dbReference>
<dbReference type="FunFam" id="3.30.930.10:FF:000068">
    <property type="entry name" value="eIF-2-alpha kinase GCN2"/>
    <property type="match status" value="1"/>
</dbReference>
<feature type="domain" description="Protein kinase" evidence="12">
    <location>
        <begin position="495"/>
        <end position="801"/>
    </location>
</feature>
<comment type="caution">
    <text evidence="14">The sequence shown here is derived from an EMBL/GenBank/DDBJ whole genome shotgun (WGS) entry which is preliminary data.</text>
</comment>
<dbReference type="PROSITE" id="PS50908">
    <property type="entry name" value="RWD"/>
    <property type="match status" value="1"/>
</dbReference>
<dbReference type="PROSITE" id="PS50011">
    <property type="entry name" value="PROTEIN_KINASE_DOM"/>
    <property type="match status" value="1"/>
</dbReference>
<dbReference type="InterPro" id="IPR045864">
    <property type="entry name" value="aa-tRNA-synth_II/BPL/LPL"/>
</dbReference>
<dbReference type="Pfam" id="PF13393">
    <property type="entry name" value="tRNA-synt_His"/>
    <property type="match status" value="1"/>
</dbReference>
<gene>
    <name evidence="14" type="ORF">L3X38_003808</name>
</gene>
<dbReference type="InterPro" id="IPR006575">
    <property type="entry name" value="RWD_dom"/>
</dbReference>
<dbReference type="InterPro" id="IPR041715">
    <property type="entry name" value="HisRS-like_core"/>
</dbReference>
<evidence type="ECO:0000256" key="8">
    <source>
        <dbReference type="ARBA" id="ARBA00047899"/>
    </source>
</evidence>
<dbReference type="GO" id="GO:0004821">
    <property type="term" value="F:histidine-tRNA ligase activity"/>
    <property type="evidence" value="ECO:0007669"/>
    <property type="project" value="TreeGrafter"/>
</dbReference>
<name>A0AAD4ZMR4_PRUDU</name>
<dbReference type="FunFam" id="3.40.50.800:FF:000012">
    <property type="entry name" value="Histidine--tRNA ligase, cytoplasmic"/>
    <property type="match status" value="1"/>
</dbReference>
<dbReference type="PANTHER" id="PTHR11476">
    <property type="entry name" value="HISTIDYL-TRNA SYNTHETASE"/>
    <property type="match status" value="1"/>
</dbReference>
<dbReference type="GO" id="GO:0004694">
    <property type="term" value="F:eukaryotic translation initiation factor 2alpha kinase activity"/>
    <property type="evidence" value="ECO:0007669"/>
    <property type="project" value="InterPro"/>
</dbReference>
<keyword evidence="3" id="KW-0808">Transferase</keyword>
<dbReference type="InterPro" id="IPR024435">
    <property type="entry name" value="HisRS-related_dom"/>
</dbReference>
<feature type="domain" description="RWD" evidence="13">
    <location>
        <begin position="39"/>
        <end position="148"/>
    </location>
</feature>
<dbReference type="PIRSF" id="PIRSF000660">
    <property type="entry name" value="Ser/Thr_PK_GCN2"/>
    <property type="match status" value="1"/>
</dbReference>
<accession>A0AAD4ZMR4</accession>
<dbReference type="GO" id="GO:0005739">
    <property type="term" value="C:mitochondrion"/>
    <property type="evidence" value="ECO:0007669"/>
    <property type="project" value="TreeGrafter"/>
</dbReference>
<dbReference type="InterPro" id="IPR016255">
    <property type="entry name" value="Gcn2"/>
</dbReference>
<dbReference type="GO" id="GO:0005524">
    <property type="term" value="F:ATP binding"/>
    <property type="evidence" value="ECO:0007669"/>
    <property type="project" value="UniProtKB-KW"/>
</dbReference>
<evidence type="ECO:0000256" key="4">
    <source>
        <dbReference type="ARBA" id="ARBA00022741"/>
    </source>
</evidence>
<evidence type="ECO:0000256" key="5">
    <source>
        <dbReference type="ARBA" id="ARBA00022777"/>
    </source>
</evidence>
<evidence type="ECO:0000256" key="2">
    <source>
        <dbReference type="ARBA" id="ARBA00022527"/>
    </source>
</evidence>
<dbReference type="GO" id="GO:0009893">
    <property type="term" value="P:positive regulation of metabolic process"/>
    <property type="evidence" value="ECO:0007669"/>
    <property type="project" value="UniProtKB-ARBA"/>
</dbReference>
<evidence type="ECO:0000256" key="9">
    <source>
        <dbReference type="ARBA" id="ARBA00048679"/>
    </source>
</evidence>
<dbReference type="Gene3D" id="1.10.510.10">
    <property type="entry name" value="Transferase(Phosphotransferase) domain 1"/>
    <property type="match status" value="1"/>
</dbReference>
<feature type="region of interest" description="Disordered" evidence="11">
    <location>
        <begin position="1"/>
        <end position="23"/>
    </location>
</feature>
<dbReference type="EC" id="2.7.11.1" evidence="1"/>
<dbReference type="GO" id="GO:0003723">
    <property type="term" value="F:RNA binding"/>
    <property type="evidence" value="ECO:0007669"/>
    <property type="project" value="TreeGrafter"/>
</dbReference>
<dbReference type="GO" id="GO:0006427">
    <property type="term" value="P:histidyl-tRNA aminoacylation"/>
    <property type="evidence" value="ECO:0007669"/>
    <property type="project" value="TreeGrafter"/>
</dbReference>
<dbReference type="Gene3D" id="3.40.50.800">
    <property type="entry name" value="Anticodon-binding domain"/>
    <property type="match status" value="1"/>
</dbReference>
<keyword evidence="2" id="KW-0723">Serine/threonine-protein kinase</keyword>
<dbReference type="GO" id="GO:0032543">
    <property type="term" value="P:mitochondrial translation"/>
    <property type="evidence" value="ECO:0007669"/>
    <property type="project" value="TreeGrafter"/>
</dbReference>
<dbReference type="Gene3D" id="3.30.930.10">
    <property type="entry name" value="Bira Bifunctional Protein, Domain 2"/>
    <property type="match status" value="1"/>
</dbReference>
<keyword evidence="15" id="KW-1185">Reference proteome</keyword>
<dbReference type="Gene3D" id="3.30.200.20">
    <property type="entry name" value="Phosphorylase Kinase, domain 1"/>
    <property type="match status" value="1"/>
</dbReference>
<dbReference type="SUPFAM" id="SSF52954">
    <property type="entry name" value="Class II aaRS ABD-related"/>
    <property type="match status" value="1"/>
</dbReference>
<evidence type="ECO:0000313" key="14">
    <source>
        <dbReference type="EMBL" id="KAI5350917.1"/>
    </source>
</evidence>
<dbReference type="CDD" id="cd14046">
    <property type="entry name" value="STKc_EIF2AK4_GCN2_rpt2"/>
    <property type="match status" value="1"/>
</dbReference>
<keyword evidence="6" id="KW-0067">ATP-binding</keyword>
<evidence type="ECO:0000256" key="11">
    <source>
        <dbReference type="SAM" id="MobiDB-lite"/>
    </source>
</evidence>
<dbReference type="InterPro" id="IPR016135">
    <property type="entry name" value="UBQ-conjugating_enzyme/RWD"/>
</dbReference>
<keyword evidence="4" id="KW-0547">Nucleotide-binding</keyword>
<evidence type="ECO:0000256" key="7">
    <source>
        <dbReference type="ARBA" id="ARBA00022917"/>
    </source>
</evidence>
<dbReference type="Pfam" id="PF12745">
    <property type="entry name" value="HGTP_anticodon2"/>
    <property type="match status" value="1"/>
</dbReference>
<dbReference type="InterPro" id="IPR008266">
    <property type="entry name" value="Tyr_kinase_AS"/>
</dbReference>
<dbReference type="SMART" id="SM00591">
    <property type="entry name" value="RWD"/>
    <property type="match status" value="1"/>
</dbReference>
<reference evidence="14 15" key="1">
    <citation type="journal article" date="2022" name="G3 (Bethesda)">
        <title>Whole-genome sequence and methylome profiling of the almond [Prunus dulcis (Mill.) D.A. Webb] cultivar 'Nonpareil'.</title>
        <authorList>
            <person name="D'Amico-Willman K.M."/>
            <person name="Ouma W.Z."/>
            <person name="Meulia T."/>
            <person name="Sideli G.M."/>
            <person name="Gradziel T.M."/>
            <person name="Fresnedo-Ramirez J."/>
        </authorList>
    </citation>
    <scope>NUCLEOTIDE SEQUENCE [LARGE SCALE GENOMIC DNA]</scope>
    <source>
        <strain evidence="14">Clone GOH B32 T37-40</strain>
    </source>
</reference>
<dbReference type="Pfam" id="PF05773">
    <property type="entry name" value="RWD"/>
    <property type="match status" value="1"/>
</dbReference>
<dbReference type="PROSITE" id="PS00109">
    <property type="entry name" value="PROTEIN_KINASE_TYR"/>
    <property type="match status" value="1"/>
</dbReference>
<sequence>MGHSSKKKKRGGGGSGKKKKALKDHGAYVGGDDNELLSEEITALCAIFQDDCKVMSGSHPQIIIKLRPHSKDMGYEDLDVSALLLVRCLPGYPYKCPKLQITPEKGLSQSDADRLLSLIHDQANSNAREGRVMIFNLVETAQEFLSEVVPVSQSHGSVICPTTGSSAQLFQKDVAISSNKKGPFVYGFIDLFSGSGEYWNWGFGIDETSGVNPSVPSHTVDGSKGKHEIQEKKLDRHAEPLNLQDTKKNSLLSSTVKLDSLEEDSEDGNKSIASTDSSRFLLEELVGNGGKAEKENLVIEEDSTEDDCEFGSEQSEPLSFASLGHDQVSQTVKKDLIMVHLLRLACTSKGPLADALPQITTELENLGILSEWGRDLASKPPSLLNRTFNHAFREHMVSSRVSQFWEPTSDFEGPSTSLPSSRYLSDFEELQLLGLKVQVSVDDKMMWMLNPHPSRKQPEYYHSSQVVSSEPPKLARLSIVENAIKGMRIHVSVASEKAKEESHGGFGHVVLCKNKLDGRQYAVKKIRLKDKSLPVNDRILREVATLSRLQHQHVVRYYQAWFETGIIGAHGDTTWGSMTAASSTFSFKGTNSADAIGHENKLESTYLYIQMEYCPRTLRQVFESYSRFDKELAWHLCRQIVEGLAHIHGQGIIHRDLTPSNIFFDARNDIKIGDFGLAKFLKLEQLDQEPSFPPDTAGVSLDGTGQVGTYFYTAPEIEQGWPKIDEKADMYSLGVVFFELWHPFGTAMERHHVLSDLKQKGELPPAWVAEFPEQASLLRRLMSPSPSDRPSATELLKHAFPPRMESELLDNILRTMQTSEDRSVYDKVLNAIFDEEMLSMKDQQHHDGRLGSVSDISAIQYADLHTEARDYVVDITREVFRQHCAKHLEVITMHLLDDCQQFNRNTVKLLTHGGDMLELCHELRLPFVSWVISSQKSSFKRYEVSYVHRRPIGHSPPSRYLQGDFDIIGGASALTEAEVIKVTRDIVARFFNSDFCDIHLNHGDLLEGIWSWVGVKSEHRQKVAELLSMMGSLRPQSSERKSKWVVIRRQLLQELNLPEAVVNRLQTVGLRFCGAADQALARLRGALPTDKPTRKALDELTDLYSHLRVWRIERHVYINPLMPPTEGYHRDLFFQVYLVKDNNPGSLTEGTLLAVGGRYDYLLRQMWGLEHKSSPPGAVGASLALETIIQHSPVDVKPVRYEVSNDVLVCSKGGGGLLAERMELVAELWEENIKAEFVPIPDPSLTEQYEYANEHDIKCLVIITDTGVSQKGSVKVRHLELKKEKEVERENLVSNTFLFSSNPVDSRRTTLLIELWLIFGNREDQHEVLQRFQFLSEEFLGFLTLYLNLQICIYFIGQLV</sequence>
<dbReference type="SUPFAM" id="SSF54495">
    <property type="entry name" value="UBC-like"/>
    <property type="match status" value="1"/>
</dbReference>
<feature type="compositionally biased region" description="Basic residues" evidence="11">
    <location>
        <begin position="1"/>
        <end position="22"/>
    </location>
</feature>
<evidence type="ECO:0000256" key="10">
    <source>
        <dbReference type="PIRSR" id="PIRSR000660-1"/>
    </source>
</evidence>
<keyword evidence="7" id="KW-0648">Protein biosynthesis</keyword>
<organism evidence="14 15">
    <name type="scientific">Prunus dulcis</name>
    <name type="common">Almond</name>
    <name type="synonym">Amygdalus dulcis</name>
    <dbReference type="NCBI Taxonomy" id="3755"/>
    <lineage>
        <taxon>Eukaryota</taxon>
        <taxon>Viridiplantae</taxon>
        <taxon>Streptophyta</taxon>
        <taxon>Embryophyta</taxon>
        <taxon>Tracheophyta</taxon>
        <taxon>Spermatophyta</taxon>
        <taxon>Magnoliopsida</taxon>
        <taxon>eudicotyledons</taxon>
        <taxon>Gunneridae</taxon>
        <taxon>Pentapetalae</taxon>
        <taxon>rosids</taxon>
        <taxon>fabids</taxon>
        <taxon>Rosales</taxon>
        <taxon>Rosaceae</taxon>
        <taxon>Amygdaloideae</taxon>
        <taxon>Amygdaleae</taxon>
        <taxon>Prunus</taxon>
    </lineage>
</organism>
<dbReference type="FunFam" id="1.10.510.10:FF:000539">
    <property type="entry name" value="eIF-2-alpha kinase GCN2"/>
    <property type="match status" value="1"/>
</dbReference>
<evidence type="ECO:0000256" key="3">
    <source>
        <dbReference type="ARBA" id="ARBA00022679"/>
    </source>
</evidence>
<dbReference type="SUPFAM" id="SSF56112">
    <property type="entry name" value="Protein kinase-like (PK-like)"/>
    <property type="match status" value="1"/>
</dbReference>
<dbReference type="FunFam" id="3.10.110.10:FF:000050">
    <property type="entry name" value="eIF-2-alpha kinase GCN2"/>
    <property type="match status" value="1"/>
</dbReference>
<dbReference type="InterPro" id="IPR011009">
    <property type="entry name" value="Kinase-like_dom_sf"/>
</dbReference>
<dbReference type="Pfam" id="PF00069">
    <property type="entry name" value="Pkinase"/>
    <property type="match status" value="1"/>
</dbReference>
<dbReference type="Gene3D" id="3.10.110.10">
    <property type="entry name" value="Ubiquitin Conjugating Enzyme"/>
    <property type="match status" value="1"/>
</dbReference>
<evidence type="ECO:0000313" key="15">
    <source>
        <dbReference type="Proteomes" id="UP001054821"/>
    </source>
</evidence>
<comment type="catalytic activity">
    <reaction evidence="9">
        <text>L-seryl-[protein] + ATP = O-phospho-L-seryl-[protein] + ADP + H(+)</text>
        <dbReference type="Rhea" id="RHEA:17989"/>
        <dbReference type="Rhea" id="RHEA-COMP:9863"/>
        <dbReference type="Rhea" id="RHEA-COMP:11604"/>
        <dbReference type="ChEBI" id="CHEBI:15378"/>
        <dbReference type="ChEBI" id="CHEBI:29999"/>
        <dbReference type="ChEBI" id="CHEBI:30616"/>
        <dbReference type="ChEBI" id="CHEBI:83421"/>
        <dbReference type="ChEBI" id="CHEBI:456216"/>
        <dbReference type="EC" id="2.7.11.1"/>
    </reaction>
</comment>
<evidence type="ECO:0000259" key="12">
    <source>
        <dbReference type="PROSITE" id="PS50011"/>
    </source>
</evidence>
<evidence type="ECO:0000256" key="1">
    <source>
        <dbReference type="ARBA" id="ARBA00012513"/>
    </source>
</evidence>
<evidence type="ECO:0000259" key="13">
    <source>
        <dbReference type="PROSITE" id="PS50908"/>
    </source>
</evidence>
<proteinExistence type="predicted"/>
<protein>
    <recommendedName>
        <fullName evidence="1">non-specific serine/threonine protein kinase</fullName>
        <ecNumber evidence="1">2.7.11.1</ecNumber>
    </recommendedName>
</protein>
<comment type="catalytic activity">
    <reaction evidence="8">
        <text>L-threonyl-[protein] + ATP = O-phospho-L-threonyl-[protein] + ADP + H(+)</text>
        <dbReference type="Rhea" id="RHEA:46608"/>
        <dbReference type="Rhea" id="RHEA-COMP:11060"/>
        <dbReference type="Rhea" id="RHEA-COMP:11605"/>
        <dbReference type="ChEBI" id="CHEBI:15378"/>
        <dbReference type="ChEBI" id="CHEBI:30013"/>
        <dbReference type="ChEBI" id="CHEBI:30616"/>
        <dbReference type="ChEBI" id="CHEBI:61977"/>
        <dbReference type="ChEBI" id="CHEBI:456216"/>
        <dbReference type="EC" id="2.7.11.1"/>
    </reaction>
</comment>
<dbReference type="GO" id="GO:0000077">
    <property type="term" value="P:DNA damage checkpoint signaling"/>
    <property type="evidence" value="ECO:0007669"/>
    <property type="project" value="InterPro"/>
</dbReference>
<evidence type="ECO:0000256" key="6">
    <source>
        <dbReference type="ARBA" id="ARBA00022840"/>
    </source>
</evidence>
<dbReference type="InterPro" id="IPR036621">
    <property type="entry name" value="Anticodon-bd_dom_sf"/>
</dbReference>
<dbReference type="InterPro" id="IPR000719">
    <property type="entry name" value="Prot_kinase_dom"/>
</dbReference>